<feature type="domain" description="NodB homology" evidence="1">
    <location>
        <begin position="300"/>
        <end position="567"/>
    </location>
</feature>
<dbReference type="PATRIC" id="fig|1434117.4.peg.3212"/>
<dbReference type="Pfam" id="PF01522">
    <property type="entry name" value="Polysacc_deac_1"/>
    <property type="match status" value="1"/>
</dbReference>
<dbReference type="GO" id="GO:0016810">
    <property type="term" value="F:hydrolase activity, acting on carbon-nitrogen (but not peptide) bonds"/>
    <property type="evidence" value="ECO:0007669"/>
    <property type="project" value="InterPro"/>
</dbReference>
<dbReference type="InterPro" id="IPR002509">
    <property type="entry name" value="NODB_dom"/>
</dbReference>
<dbReference type="PANTHER" id="PTHR47561">
    <property type="entry name" value="POLYSACCHARIDE DEACETYLASE FAMILY PROTEIN (AFU_ORTHOLOGUE AFUA_6G05030)"/>
    <property type="match status" value="1"/>
</dbReference>
<dbReference type="PROSITE" id="PS51677">
    <property type="entry name" value="NODB"/>
    <property type="match status" value="1"/>
</dbReference>
<dbReference type="Pfam" id="PF11959">
    <property type="entry name" value="DUF3473"/>
    <property type="match status" value="1"/>
</dbReference>
<dbReference type="AlphaFoldDB" id="A0A0E3LFX2"/>
<gene>
    <name evidence="2" type="ORF">MSMAW_2525</name>
</gene>
<dbReference type="HOGENOM" id="CLU_474607_0_0_2"/>
<evidence type="ECO:0000313" key="3">
    <source>
        <dbReference type="Proteomes" id="UP000033058"/>
    </source>
</evidence>
<dbReference type="InterPro" id="IPR022560">
    <property type="entry name" value="DUF3473"/>
</dbReference>
<organism evidence="2 3">
    <name type="scientific">Methanosarcina mazei WWM610</name>
    <dbReference type="NCBI Taxonomy" id="1434117"/>
    <lineage>
        <taxon>Archaea</taxon>
        <taxon>Methanobacteriati</taxon>
        <taxon>Methanobacteriota</taxon>
        <taxon>Stenosarchaea group</taxon>
        <taxon>Methanomicrobia</taxon>
        <taxon>Methanosarcinales</taxon>
        <taxon>Methanosarcinaceae</taxon>
        <taxon>Methanosarcina</taxon>
    </lineage>
</organism>
<dbReference type="InterPro" id="IPR011330">
    <property type="entry name" value="Glyco_hydro/deAcase_b/a-brl"/>
</dbReference>
<dbReference type="PANTHER" id="PTHR47561:SF1">
    <property type="entry name" value="POLYSACCHARIDE DEACETYLASE FAMILY PROTEIN (AFU_ORTHOLOGUE AFUA_6G05030)"/>
    <property type="match status" value="1"/>
</dbReference>
<accession>A0A0E3LFX2</accession>
<dbReference type="GeneID" id="31593212"/>
<dbReference type="Proteomes" id="UP000033058">
    <property type="component" value="Chromosome"/>
</dbReference>
<name>A0A0E3LFX2_METMZ</name>
<dbReference type="Gene3D" id="3.20.20.370">
    <property type="entry name" value="Glycoside hydrolase/deacetylase"/>
    <property type="match status" value="1"/>
</dbReference>
<reference evidence="2 3" key="1">
    <citation type="submission" date="2014-07" db="EMBL/GenBank/DDBJ databases">
        <title>Methanogenic archaea and the global carbon cycle.</title>
        <authorList>
            <person name="Henriksen J.R."/>
            <person name="Luke J."/>
            <person name="Reinhart S."/>
            <person name="Benedict M.N."/>
            <person name="Youngblut N.D."/>
            <person name="Metcalf M.E."/>
            <person name="Whitaker R.J."/>
            <person name="Metcalf W.W."/>
        </authorList>
    </citation>
    <scope>NUCLEOTIDE SEQUENCE [LARGE SCALE GENOMIC DNA]</scope>
    <source>
        <strain evidence="2 3">WWM610</strain>
    </source>
</reference>
<sequence>MLTIEDHDFTIHKFLQLCEAISSNYATVTMTEYICNQLPDRFVLLRHDVDRMPERALETAKIEHELGIKATYYFRTIKSVFKPDIIHQIREMGHEIGYHYETLSEAKGDKKRAFDLFKSHLDNFRDVCDVKTICMHGKPLSKYDNRELWKRYDFRELGIVGEAYLSAGNDLNYFSDTGRTWGSGNNLRDYIPGKTKKVFANTTDDLIELIKSNQFNNFYILAHPERWSSSILGWGIYYSTDLAVNFGKKILMICGGKNLITQNMRKNSLSITIDVEDWYHIPSVCGSSFSVYKNVSEFFEKWNERYDYLSEPTKRTLDLLDEFEVTATFFIVADIAEHYPGLIESISDRGHEIACHGADHTCVLDTKTKKTLISVEDFEATTLKAKRLLERISGQEVVGYRAPNGAVTGWMLDSLEKIGFKYDSSVSVNSLYNKSDSSLRAVSSFPYYPASGSLEPTYEKRNFVEFPWAYYDMGIKIPTYGGPTLRFLGSHLIFKGLKQSLNRGHTIFYFHPIDISQEKFPPVGKRRPFYWTIKGKIVEERLRYVFNKLENTEKVTLRNQLGSYCDA</sequence>
<dbReference type="CDD" id="cd10941">
    <property type="entry name" value="CE4_PuuE_HpPgdA_like_2"/>
    <property type="match status" value="1"/>
</dbReference>
<dbReference type="SUPFAM" id="SSF88713">
    <property type="entry name" value="Glycoside hydrolase/deacetylase"/>
    <property type="match status" value="2"/>
</dbReference>
<dbReference type="RefSeq" id="WP_080925793.1">
    <property type="nucleotide sequence ID" value="NZ_CP009509.1"/>
</dbReference>
<dbReference type="GO" id="GO:0005975">
    <property type="term" value="P:carbohydrate metabolic process"/>
    <property type="evidence" value="ECO:0007669"/>
    <property type="project" value="InterPro"/>
</dbReference>
<proteinExistence type="predicted"/>
<evidence type="ECO:0000313" key="2">
    <source>
        <dbReference type="EMBL" id="AKB41516.1"/>
    </source>
</evidence>
<dbReference type="InterPro" id="IPR045235">
    <property type="entry name" value="PuuE_HpPgdA-like"/>
</dbReference>
<evidence type="ECO:0000259" key="1">
    <source>
        <dbReference type="PROSITE" id="PS51677"/>
    </source>
</evidence>
<protein>
    <submittedName>
        <fullName evidence="2">Polysaccharide deacetylase</fullName>
    </submittedName>
</protein>
<dbReference type="EMBL" id="CP009509">
    <property type="protein sequence ID" value="AKB41516.1"/>
    <property type="molecule type" value="Genomic_DNA"/>
</dbReference>